<evidence type="ECO:0000256" key="1">
    <source>
        <dbReference type="SAM" id="MobiDB-lite"/>
    </source>
</evidence>
<dbReference type="AlphaFoldDB" id="A0A4Y3QVF1"/>
<dbReference type="Proteomes" id="UP000319210">
    <property type="component" value="Unassembled WGS sequence"/>
</dbReference>
<accession>A0A4Y3QVF1</accession>
<evidence type="ECO:0000313" key="4">
    <source>
        <dbReference type="Proteomes" id="UP000319210"/>
    </source>
</evidence>
<keyword evidence="4" id="KW-1185">Reference proteome</keyword>
<dbReference type="Pfam" id="PF01047">
    <property type="entry name" value="MarR"/>
    <property type="match status" value="1"/>
</dbReference>
<dbReference type="RefSeq" id="WP_030877605.1">
    <property type="nucleotide sequence ID" value="NZ_BJMM01000007.1"/>
</dbReference>
<evidence type="ECO:0000313" key="3">
    <source>
        <dbReference type="EMBL" id="GEB49325.1"/>
    </source>
</evidence>
<sequence length="172" mass="19086">MSDQQRALNDLERELTLLARHYVSARKPRDGQTLDRSAYVLLTRLEADEPLTLKQLAETFRVDVSTINRQVAAMLRNGLVERIPDPEGGMARKFRPTPHGLERLAADRDHSRAGTRRVVADWPEDHVEELVALLSRFNRSVENLEGVSWPRPADGRPSGGGSGGRATGQEGG</sequence>
<dbReference type="InterPro" id="IPR036390">
    <property type="entry name" value="WH_DNA-bd_sf"/>
</dbReference>
<dbReference type="Gene3D" id="1.10.10.10">
    <property type="entry name" value="Winged helix-like DNA-binding domain superfamily/Winged helix DNA-binding domain"/>
    <property type="match status" value="1"/>
</dbReference>
<gene>
    <name evidence="3" type="ORF">SCA03_18760</name>
</gene>
<dbReference type="InterPro" id="IPR036388">
    <property type="entry name" value="WH-like_DNA-bd_sf"/>
</dbReference>
<feature type="compositionally biased region" description="Gly residues" evidence="1">
    <location>
        <begin position="157"/>
        <end position="172"/>
    </location>
</feature>
<proteinExistence type="predicted"/>
<comment type="caution">
    <text evidence="3">The sequence shown here is derived from an EMBL/GenBank/DDBJ whole genome shotgun (WGS) entry which is preliminary data.</text>
</comment>
<feature type="region of interest" description="Disordered" evidence="1">
    <location>
        <begin position="144"/>
        <end position="172"/>
    </location>
</feature>
<dbReference type="SUPFAM" id="SSF46785">
    <property type="entry name" value="Winged helix' DNA-binding domain"/>
    <property type="match status" value="1"/>
</dbReference>
<evidence type="ECO:0000259" key="2">
    <source>
        <dbReference type="PROSITE" id="PS50995"/>
    </source>
</evidence>
<protein>
    <submittedName>
        <fullName evidence="3">Transcriptional regulator</fullName>
    </submittedName>
</protein>
<dbReference type="GO" id="GO:0003700">
    <property type="term" value="F:DNA-binding transcription factor activity"/>
    <property type="evidence" value="ECO:0007669"/>
    <property type="project" value="InterPro"/>
</dbReference>
<dbReference type="SMART" id="SM00347">
    <property type="entry name" value="HTH_MARR"/>
    <property type="match status" value="1"/>
</dbReference>
<reference evidence="3 4" key="1">
    <citation type="submission" date="2019-06" db="EMBL/GenBank/DDBJ databases">
        <title>Whole genome shotgun sequence of Streptomyces cacaoi subsp. cacaoi NBRC 12748.</title>
        <authorList>
            <person name="Hosoyama A."/>
            <person name="Uohara A."/>
            <person name="Ohji S."/>
            <person name="Ichikawa N."/>
        </authorList>
    </citation>
    <scope>NUCLEOTIDE SEQUENCE [LARGE SCALE GENOMIC DNA]</scope>
    <source>
        <strain evidence="3 4">NBRC 12748</strain>
    </source>
</reference>
<organism evidence="3 4">
    <name type="scientific">Streptomyces cacaoi</name>
    <dbReference type="NCBI Taxonomy" id="1898"/>
    <lineage>
        <taxon>Bacteria</taxon>
        <taxon>Bacillati</taxon>
        <taxon>Actinomycetota</taxon>
        <taxon>Actinomycetes</taxon>
        <taxon>Kitasatosporales</taxon>
        <taxon>Streptomycetaceae</taxon>
        <taxon>Streptomyces</taxon>
    </lineage>
</organism>
<dbReference type="PROSITE" id="PS50995">
    <property type="entry name" value="HTH_MARR_2"/>
    <property type="match status" value="1"/>
</dbReference>
<name>A0A4Y3QVF1_STRCI</name>
<dbReference type="InterPro" id="IPR000835">
    <property type="entry name" value="HTH_MarR-typ"/>
</dbReference>
<dbReference type="EMBL" id="BJMM01000007">
    <property type="protein sequence ID" value="GEB49325.1"/>
    <property type="molecule type" value="Genomic_DNA"/>
</dbReference>
<feature type="domain" description="HTH marR-type" evidence="2">
    <location>
        <begin position="8"/>
        <end position="139"/>
    </location>
</feature>